<organism evidence="1 2">
    <name type="scientific">Weissella confusa</name>
    <name type="common">Lactobacillus confusus</name>
    <dbReference type="NCBI Taxonomy" id="1583"/>
    <lineage>
        <taxon>Bacteria</taxon>
        <taxon>Bacillati</taxon>
        <taxon>Bacillota</taxon>
        <taxon>Bacilli</taxon>
        <taxon>Lactobacillales</taxon>
        <taxon>Lactobacillaceae</taxon>
        <taxon>Weissella</taxon>
    </lineage>
</organism>
<dbReference type="InterPro" id="IPR027417">
    <property type="entry name" value="P-loop_NTPase"/>
</dbReference>
<accession>A0A923NHT5</accession>
<comment type="caution">
    <text evidence="1">The sequence shown here is derived from an EMBL/GenBank/DDBJ whole genome shotgun (WGS) entry which is preliminary data.</text>
</comment>
<dbReference type="RefSeq" id="WP_252972246.1">
    <property type="nucleotide sequence ID" value="NZ_JAXDEI010000015.1"/>
</dbReference>
<proteinExistence type="predicted"/>
<evidence type="ECO:0000313" key="2">
    <source>
        <dbReference type="Proteomes" id="UP000650485"/>
    </source>
</evidence>
<dbReference type="AlphaFoldDB" id="A0A923NHT5"/>
<dbReference type="SUPFAM" id="SSF52540">
    <property type="entry name" value="P-loop containing nucleoside triphosphate hydrolases"/>
    <property type="match status" value="1"/>
</dbReference>
<sequence length="652" mass="74244">MKNSTRRRLEAAGYDLDFIADVQNDAPMIFHSDYFQLDGAVGTIISIVDYPKTEQAQGWLRSLLGSLNTITQIKIGTENREKIRSALAKAKNASINIATDKFQPEERKVEARDEAVVNGQDLVTVTVGKEHYKRIYIRILMVDVTLEGLKRRYADFKDKLSDFKPHVFAGEMPNHFQEFFVPAMKVENRALRDRGFPMKTYAFAGTYMFNQTYLNDPRGGYIGVTYQNGEVMFDPSYTDGQRRMTGYNLIVGAERSGKSSLAKKLSRQVFARGDILWIFDKSNEYQRLVESMHGVHLILDGGSDKAQQNIINLFHVFGTVLDENGNIDEYRSFQQHIEKVKTYYGTINPDASVAELNLLGSLLIEFYHEQGMWPSSPEEHKEDIRVINLDHYPILDDFLSFLHGTTLMSMDFNQEERVRIDAIHSTFTALKQQYSTMVNGETTVPDLSGEQVIRFDTSGLANLDDRVYAAQYFSILSLMNAYVIMNGRKQRQRLERGEFTKESVAAGTGPQPRYFWWIQDEADDIFNARNPMGVTFGDRMLAQQAKNNFGIIAIFPRMTNVVPEGTMTDSEAARAMKGFFSRFQNHMVFRLSKQDSQKLRKVISPENISDSQMNRLTQIAKGELLLSIVGSQALFVMSTLSKEEEQLFTGGL</sequence>
<name>A0A923NHT5_WEICO</name>
<dbReference type="Gene3D" id="3.40.50.300">
    <property type="entry name" value="P-loop containing nucleotide triphosphate hydrolases"/>
    <property type="match status" value="2"/>
</dbReference>
<dbReference type="EMBL" id="JACSZT010000008">
    <property type="protein sequence ID" value="MBC6499241.1"/>
    <property type="molecule type" value="Genomic_DNA"/>
</dbReference>
<protein>
    <submittedName>
        <fullName evidence="1">Type IV secretion system protein VirB4</fullName>
    </submittedName>
</protein>
<dbReference type="Proteomes" id="UP000650485">
    <property type="component" value="Unassembled WGS sequence"/>
</dbReference>
<evidence type="ECO:0000313" key="1">
    <source>
        <dbReference type="EMBL" id="MBC6499241.1"/>
    </source>
</evidence>
<reference evidence="1" key="1">
    <citation type="submission" date="2020-08" db="EMBL/GenBank/DDBJ databases">
        <title>Complete genome sequence of Weissella confusa strain FS54 provides insights into metabolic potential.</title>
        <authorList>
            <person name="Fhoula I."/>
            <person name="Najjari A."/>
            <person name="Lekired A."/>
            <person name="Bessrour-Aouam N."/>
            <person name="Jaballah S."/>
            <person name="Klibi N."/>
            <person name="Ouzari H.-I."/>
        </authorList>
    </citation>
    <scope>NUCLEOTIDE SEQUENCE</scope>
    <source>
        <strain evidence="1">FS54</strain>
    </source>
</reference>
<gene>
    <name evidence="1" type="ORF">H7R52_11265</name>
</gene>